<gene>
    <name evidence="5" type="ORF">DTL42_20975</name>
</gene>
<dbReference type="InterPro" id="IPR036291">
    <property type="entry name" value="NAD(P)-bd_dom_sf"/>
</dbReference>
<feature type="signal peptide" evidence="2">
    <location>
        <begin position="1"/>
        <end position="22"/>
    </location>
</feature>
<sequence>MKRRTFLAASSAVLLTPHLSFAAETKRRVAVIGHTGRGNYGHGLDTVWQQVPEVEIVGVADANPAGLIAEMAKLKTTQGFDDYQEMLEQTKPEFVTVAPRYADQHHDMVLAAIESGVKGIYCEKPFVRTPGEADSLLAAASQHGTKVAVAHRNRYHPALAQIDQLIASGEMGQVLEIRGKGKGDRRGGGEDLWVLGTHIVNLFTYFAGPPKTCSAVMLQEGKRVTSADVKPGAEGLGPLAANELHARYVMEDGTIAYYDSIANDGTAGNGYCLQLIGSKGIVTWHIDRDPVAHFTPGNPFDPALPPRKWLPITSAGVGKPENQPEVIRKVHNHVLAIEDLMAAVDEDRPPLCDIQAGVTTVEMVCGVFESHRQNSQAIKFPLAERGNALTKL</sequence>
<name>A0A368KLJ2_9BACT</name>
<proteinExistence type="predicted"/>
<dbReference type="GO" id="GO:0000166">
    <property type="term" value="F:nucleotide binding"/>
    <property type="evidence" value="ECO:0007669"/>
    <property type="project" value="InterPro"/>
</dbReference>
<dbReference type="PANTHER" id="PTHR43818:SF11">
    <property type="entry name" value="BCDNA.GH03377"/>
    <property type="match status" value="1"/>
</dbReference>
<keyword evidence="1" id="KW-0560">Oxidoreductase</keyword>
<dbReference type="Proteomes" id="UP000253562">
    <property type="component" value="Unassembled WGS sequence"/>
</dbReference>
<dbReference type="Gene3D" id="3.30.360.10">
    <property type="entry name" value="Dihydrodipicolinate Reductase, domain 2"/>
    <property type="match status" value="1"/>
</dbReference>
<dbReference type="GO" id="GO:0016491">
    <property type="term" value="F:oxidoreductase activity"/>
    <property type="evidence" value="ECO:0007669"/>
    <property type="project" value="UniProtKB-KW"/>
</dbReference>
<reference evidence="5 6" key="1">
    <citation type="submission" date="2018-07" db="EMBL/GenBank/DDBJ databases">
        <title>Comparative genomes isolates from brazilian mangrove.</title>
        <authorList>
            <person name="De Araujo J.E."/>
            <person name="Taketani R.G."/>
            <person name="Silva M.C.P."/>
            <person name="Lourenco M.V."/>
            <person name="Oliveira V.M."/>
            <person name="Andreote F.D."/>
        </authorList>
    </citation>
    <scope>NUCLEOTIDE SEQUENCE [LARGE SCALE GENOMIC DNA]</scope>
    <source>
        <strain evidence="5 6">HEX PRIS-MGV</strain>
    </source>
</reference>
<organism evidence="5 6">
    <name type="scientific">Bremerella cremea</name>
    <dbReference type="NCBI Taxonomy" id="1031537"/>
    <lineage>
        <taxon>Bacteria</taxon>
        <taxon>Pseudomonadati</taxon>
        <taxon>Planctomycetota</taxon>
        <taxon>Planctomycetia</taxon>
        <taxon>Pirellulales</taxon>
        <taxon>Pirellulaceae</taxon>
        <taxon>Bremerella</taxon>
    </lineage>
</organism>
<dbReference type="SUPFAM" id="SSF55347">
    <property type="entry name" value="Glyceraldehyde-3-phosphate dehydrogenase-like, C-terminal domain"/>
    <property type="match status" value="1"/>
</dbReference>
<feature type="domain" description="Gfo/Idh/MocA-like oxidoreductase C-terminal" evidence="4">
    <location>
        <begin position="187"/>
        <end position="375"/>
    </location>
</feature>
<evidence type="ECO:0000256" key="2">
    <source>
        <dbReference type="SAM" id="SignalP"/>
    </source>
</evidence>
<evidence type="ECO:0000313" key="5">
    <source>
        <dbReference type="EMBL" id="RCS41554.1"/>
    </source>
</evidence>
<protein>
    <submittedName>
        <fullName evidence="5">Gfo/Idh/MocA family oxidoreductase</fullName>
    </submittedName>
</protein>
<dbReference type="Pfam" id="PF01408">
    <property type="entry name" value="GFO_IDH_MocA"/>
    <property type="match status" value="1"/>
</dbReference>
<dbReference type="SUPFAM" id="SSF51735">
    <property type="entry name" value="NAD(P)-binding Rossmann-fold domains"/>
    <property type="match status" value="1"/>
</dbReference>
<evidence type="ECO:0000313" key="6">
    <source>
        <dbReference type="Proteomes" id="UP000253562"/>
    </source>
</evidence>
<dbReference type="AlphaFoldDB" id="A0A368KLJ2"/>
<dbReference type="InterPro" id="IPR050463">
    <property type="entry name" value="Gfo/Idh/MocA_oxidrdct_glycsds"/>
</dbReference>
<keyword evidence="2" id="KW-0732">Signal</keyword>
<dbReference type="Pfam" id="PF02894">
    <property type="entry name" value="GFO_IDH_MocA_C"/>
    <property type="match status" value="1"/>
</dbReference>
<evidence type="ECO:0000256" key="1">
    <source>
        <dbReference type="ARBA" id="ARBA00023002"/>
    </source>
</evidence>
<comment type="caution">
    <text evidence="5">The sequence shown here is derived from an EMBL/GenBank/DDBJ whole genome shotgun (WGS) entry which is preliminary data.</text>
</comment>
<evidence type="ECO:0000259" key="3">
    <source>
        <dbReference type="Pfam" id="PF01408"/>
    </source>
</evidence>
<dbReference type="PANTHER" id="PTHR43818">
    <property type="entry name" value="BCDNA.GH03377"/>
    <property type="match status" value="1"/>
</dbReference>
<dbReference type="InterPro" id="IPR000683">
    <property type="entry name" value="Gfo/Idh/MocA-like_OxRdtase_N"/>
</dbReference>
<dbReference type="OrthoDB" id="9776544at2"/>
<evidence type="ECO:0000259" key="4">
    <source>
        <dbReference type="Pfam" id="PF02894"/>
    </source>
</evidence>
<dbReference type="Gene3D" id="3.40.50.720">
    <property type="entry name" value="NAD(P)-binding Rossmann-like Domain"/>
    <property type="match status" value="1"/>
</dbReference>
<feature type="chain" id="PRO_5016562374" evidence="2">
    <location>
        <begin position="23"/>
        <end position="392"/>
    </location>
</feature>
<feature type="domain" description="Gfo/Idh/MocA-like oxidoreductase N-terminal" evidence="3">
    <location>
        <begin position="28"/>
        <end position="151"/>
    </location>
</feature>
<dbReference type="EMBL" id="QPEX01000045">
    <property type="protein sequence ID" value="RCS41554.1"/>
    <property type="molecule type" value="Genomic_DNA"/>
</dbReference>
<accession>A0A368KLJ2</accession>
<dbReference type="InterPro" id="IPR004104">
    <property type="entry name" value="Gfo/Idh/MocA-like_OxRdtase_C"/>
</dbReference>